<keyword evidence="5" id="KW-1185">Reference proteome</keyword>
<dbReference type="eggNOG" id="KOG1502">
    <property type="taxonomic scope" value="Eukaryota"/>
</dbReference>
<evidence type="ECO:0000256" key="2">
    <source>
        <dbReference type="ARBA" id="ARBA00023445"/>
    </source>
</evidence>
<dbReference type="OrthoDB" id="2735536at2759"/>
<name>M3IVN0_CANMX</name>
<dbReference type="STRING" id="1245528.M3IVN0"/>
<dbReference type="GO" id="GO:0016616">
    <property type="term" value="F:oxidoreductase activity, acting on the CH-OH group of donors, NAD or NADP as acceptor"/>
    <property type="evidence" value="ECO:0007669"/>
    <property type="project" value="TreeGrafter"/>
</dbReference>
<evidence type="ECO:0000259" key="3">
    <source>
        <dbReference type="Pfam" id="PF01370"/>
    </source>
</evidence>
<dbReference type="InterPro" id="IPR001509">
    <property type="entry name" value="Epimerase_deHydtase"/>
</dbReference>
<evidence type="ECO:0000313" key="4">
    <source>
        <dbReference type="EMBL" id="EMG50676.1"/>
    </source>
</evidence>
<dbReference type="OMA" id="WEFYEAN"/>
<proteinExistence type="inferred from homology"/>
<reference evidence="4 5" key="1">
    <citation type="submission" date="2013-02" db="EMBL/GenBank/DDBJ databases">
        <title>Genome sequence of Candida maltosa Xu316, a potential industrial strain for xylitol and ethanol production.</title>
        <authorList>
            <person name="Yu J."/>
            <person name="Wang Q."/>
            <person name="Geng X."/>
            <person name="Bao W."/>
            <person name="He P."/>
            <person name="Cai J."/>
        </authorList>
    </citation>
    <scope>NUCLEOTIDE SEQUENCE [LARGE SCALE GENOMIC DNA]</scope>
    <source>
        <strain evidence="5">Xu316</strain>
    </source>
</reference>
<dbReference type="InterPro" id="IPR050425">
    <property type="entry name" value="NAD(P)_dehydrat-like"/>
</dbReference>
<dbReference type="Gene3D" id="3.40.50.720">
    <property type="entry name" value="NAD(P)-binding Rossmann-like Domain"/>
    <property type="match status" value="1"/>
</dbReference>
<sequence>MTAQESIFVSGANGYIAQHVVKQLLEKNYKVVGSVRSESKGEDLSKLVNSKDFSYVVVPDIAIKGAFDKALETHPDITTFIHTASPVTFRVQDPIKEIVNPAVEGTKNVLNAVKEHGKQVKHLVFTSSVAAVKSPKPDLSKILTEDAWNPITLEQVTDGLTGYSASKKFTEKALWDYVKKESPQFKVTAVNPSFVFGPQAYAIKDKSQLNLSADIVAQVFRLKPDDKIEPFAGVFIDVRDVAKAHLAAFENKEAIGQRLVLINGAFSTDLIADIVKKNFPQAQIPSGDLARSKQIVKEKVGKSDTSRTNKILGFDFISVEKSIIDTAEQFYNE</sequence>
<accession>M3IVN0</accession>
<evidence type="ECO:0000256" key="1">
    <source>
        <dbReference type="ARBA" id="ARBA00023002"/>
    </source>
</evidence>
<dbReference type="Pfam" id="PF01370">
    <property type="entry name" value="Epimerase"/>
    <property type="match status" value="1"/>
</dbReference>
<gene>
    <name evidence="4" type="ORF">G210_1676</name>
</gene>
<dbReference type="EMBL" id="AOGT01000152">
    <property type="protein sequence ID" value="EMG50676.1"/>
    <property type="molecule type" value="Genomic_DNA"/>
</dbReference>
<dbReference type="InterPro" id="IPR036291">
    <property type="entry name" value="NAD(P)-bd_dom_sf"/>
</dbReference>
<dbReference type="SUPFAM" id="SSF51735">
    <property type="entry name" value="NAD(P)-binding Rossmann-fold domains"/>
    <property type="match status" value="1"/>
</dbReference>
<protein>
    <recommendedName>
        <fullName evidence="3">NAD-dependent epimerase/dehydratase domain-containing protein</fullName>
    </recommendedName>
</protein>
<organism evidence="4 5">
    <name type="scientific">Candida maltosa (strain Xu316)</name>
    <name type="common">Yeast</name>
    <dbReference type="NCBI Taxonomy" id="1245528"/>
    <lineage>
        <taxon>Eukaryota</taxon>
        <taxon>Fungi</taxon>
        <taxon>Dikarya</taxon>
        <taxon>Ascomycota</taxon>
        <taxon>Saccharomycotina</taxon>
        <taxon>Pichiomycetes</taxon>
        <taxon>Debaryomycetaceae</taxon>
        <taxon>Candida/Lodderomyces clade</taxon>
        <taxon>Candida</taxon>
    </lineage>
</organism>
<dbReference type="AlphaFoldDB" id="M3IVN0"/>
<keyword evidence="1" id="KW-0560">Oxidoreductase</keyword>
<comment type="caution">
    <text evidence="4">The sequence shown here is derived from an EMBL/GenBank/DDBJ whole genome shotgun (WGS) entry which is preliminary data.</text>
</comment>
<dbReference type="HOGENOM" id="CLU_007383_9_2_1"/>
<dbReference type="PANTHER" id="PTHR10366:SF564">
    <property type="entry name" value="STEROL-4-ALPHA-CARBOXYLATE 3-DEHYDROGENASE, DECARBOXYLATING"/>
    <property type="match status" value="1"/>
</dbReference>
<comment type="similarity">
    <text evidence="2">Belongs to the NAD(P)-dependent epimerase/dehydratase family. Dihydroflavonol-4-reductase subfamily.</text>
</comment>
<dbReference type="SMR" id="M3IVN0"/>
<dbReference type="PANTHER" id="PTHR10366">
    <property type="entry name" value="NAD DEPENDENT EPIMERASE/DEHYDRATASE"/>
    <property type="match status" value="1"/>
</dbReference>
<feature type="domain" description="NAD-dependent epimerase/dehydratase" evidence="3">
    <location>
        <begin position="7"/>
        <end position="256"/>
    </location>
</feature>
<dbReference type="FunFam" id="3.40.50.720:FF:000191">
    <property type="entry name" value="Methylglyoxal reductase (NADPH-dependent)"/>
    <property type="match status" value="1"/>
</dbReference>
<dbReference type="Proteomes" id="UP000011777">
    <property type="component" value="Unassembled WGS sequence"/>
</dbReference>
<evidence type="ECO:0000313" key="5">
    <source>
        <dbReference type="Proteomes" id="UP000011777"/>
    </source>
</evidence>